<dbReference type="SUPFAM" id="SSF51182">
    <property type="entry name" value="RmlC-like cupins"/>
    <property type="match status" value="1"/>
</dbReference>
<evidence type="ECO:0000313" key="2">
    <source>
        <dbReference type="Proteomes" id="UP000187151"/>
    </source>
</evidence>
<comment type="caution">
    <text evidence="1">The sequence shown here is derived from an EMBL/GenBank/DDBJ whole genome shotgun (WGS) entry which is preliminary data.</text>
</comment>
<dbReference type="Pfam" id="PF05962">
    <property type="entry name" value="HutD"/>
    <property type="match status" value="1"/>
</dbReference>
<dbReference type="InterPro" id="IPR010282">
    <property type="entry name" value="Uncharacterised_HutD/Ves"/>
</dbReference>
<keyword evidence="2" id="KW-1185">Reference proteome</keyword>
<proteinExistence type="predicted"/>
<dbReference type="Proteomes" id="UP000187151">
    <property type="component" value="Unassembled WGS sequence"/>
</dbReference>
<dbReference type="EMBL" id="MQUR01000006">
    <property type="protein sequence ID" value="OLZ72368.1"/>
    <property type="molecule type" value="Genomic_DNA"/>
</dbReference>
<dbReference type="RefSeq" id="WP_076043317.1">
    <property type="nucleotide sequence ID" value="NZ_MQUR01000006.1"/>
</dbReference>
<dbReference type="PANTHER" id="PTHR37943:SF1">
    <property type="entry name" value="PROTEIN VES"/>
    <property type="match status" value="1"/>
</dbReference>
<dbReference type="Gene3D" id="2.60.120.10">
    <property type="entry name" value="Jelly Rolls"/>
    <property type="match status" value="1"/>
</dbReference>
<reference evidence="1 2" key="1">
    <citation type="submission" date="2016-01" db="EMBL/GenBank/DDBJ databases">
        <title>Streptomyces amritsarensis strain MTCC 11845 genome sequencing and assembly.</title>
        <authorList>
            <person name="Sharma D."/>
            <person name="Nair G.R."/>
            <person name="Kaur G."/>
            <person name="Manhas R.K."/>
            <person name="Mayilraj S."/>
        </authorList>
    </citation>
    <scope>NUCLEOTIDE SEQUENCE [LARGE SCALE GENOMIC DNA]</scope>
    <source>
        <strain evidence="1 2">MTCC 11845</strain>
    </source>
</reference>
<evidence type="ECO:0000313" key="1">
    <source>
        <dbReference type="EMBL" id="OLZ72368.1"/>
    </source>
</evidence>
<organism evidence="1 2">
    <name type="scientific">Streptomyces amritsarensis</name>
    <dbReference type="NCBI Taxonomy" id="681158"/>
    <lineage>
        <taxon>Bacteria</taxon>
        <taxon>Bacillati</taxon>
        <taxon>Actinomycetota</taxon>
        <taxon>Actinomycetes</taxon>
        <taxon>Kitasatosporales</taxon>
        <taxon>Streptomycetaceae</taxon>
        <taxon>Streptomyces</taxon>
    </lineage>
</organism>
<name>A0ABX3GC50_9ACTN</name>
<gene>
    <name evidence="1" type="ORF">AVW11_04555</name>
</gene>
<dbReference type="CDD" id="cd20293">
    <property type="entry name" value="cupin_HutD_N"/>
    <property type="match status" value="1"/>
</dbReference>
<dbReference type="InterPro" id="IPR014710">
    <property type="entry name" value="RmlC-like_jellyroll"/>
</dbReference>
<protein>
    <submittedName>
        <fullName evidence="1">HutD-family protein</fullName>
    </submittedName>
</protein>
<dbReference type="InterPro" id="IPR011051">
    <property type="entry name" value="RmlC_Cupin_sf"/>
</dbReference>
<dbReference type="PANTHER" id="PTHR37943">
    <property type="entry name" value="PROTEIN VES"/>
    <property type="match status" value="1"/>
</dbReference>
<accession>A0ABX3GC50</accession>
<sequence length="192" mass="20070">MTGGGDVRILRAADRPATVWKNGGGVTREIAAWPADADMESFRWRASLAEVAADGPFSAFPGIDRTLTLAEGAGMDLVVGGVHRLVAERFAPQDFAGDEPTDCRLLSGPVVNFNVMYRRGAATAETAVVRGRLTLAAEPGETLLVVALDGPATLEGAWGAGHALGPYDAALARGAFTGRLRTDGRAAVVRLR</sequence>